<proteinExistence type="predicted"/>
<comment type="caution">
    <text evidence="7">The sequence shown here is derived from an EMBL/GenBank/DDBJ whole genome shotgun (WGS) entry which is preliminary data.</text>
</comment>
<evidence type="ECO:0000256" key="3">
    <source>
        <dbReference type="ARBA" id="ARBA00023172"/>
    </source>
</evidence>
<dbReference type="Pfam" id="PF02899">
    <property type="entry name" value="Phage_int_SAM_1"/>
    <property type="match status" value="1"/>
</dbReference>
<feature type="domain" description="Tyr recombinase" evidence="5">
    <location>
        <begin position="153"/>
        <end position="322"/>
    </location>
</feature>
<evidence type="ECO:0000259" key="5">
    <source>
        <dbReference type="PROSITE" id="PS51898"/>
    </source>
</evidence>
<evidence type="ECO:0000259" key="6">
    <source>
        <dbReference type="PROSITE" id="PS51900"/>
    </source>
</evidence>
<protein>
    <submittedName>
        <fullName evidence="7">Site-specific recombinase XerD</fullName>
    </submittedName>
</protein>
<keyword evidence="2 4" id="KW-0238">DNA-binding</keyword>
<evidence type="ECO:0000313" key="7">
    <source>
        <dbReference type="EMBL" id="MET3597801.1"/>
    </source>
</evidence>
<dbReference type="InterPro" id="IPR011010">
    <property type="entry name" value="DNA_brk_join_enz"/>
</dbReference>
<dbReference type="InterPro" id="IPR013762">
    <property type="entry name" value="Integrase-like_cat_sf"/>
</dbReference>
<reference evidence="7 8" key="1">
    <citation type="submission" date="2024-06" db="EMBL/GenBank/DDBJ databases">
        <title>Genomic Encyclopedia of Type Strains, Phase IV (KMG-IV): sequencing the most valuable type-strain genomes for metagenomic binning, comparative biology and taxonomic classification.</title>
        <authorList>
            <person name="Goeker M."/>
        </authorList>
    </citation>
    <scope>NUCLEOTIDE SEQUENCE [LARGE SCALE GENOMIC DNA]</scope>
    <source>
        <strain evidence="7 8">DSM 29846</strain>
    </source>
</reference>
<dbReference type="Proteomes" id="UP001549036">
    <property type="component" value="Unassembled WGS sequence"/>
</dbReference>
<keyword evidence="8" id="KW-1185">Reference proteome</keyword>
<dbReference type="Gene3D" id="1.10.150.130">
    <property type="match status" value="1"/>
</dbReference>
<dbReference type="Gene3D" id="1.10.443.10">
    <property type="entry name" value="Intergrase catalytic core"/>
    <property type="match status" value="1"/>
</dbReference>
<evidence type="ECO:0000256" key="2">
    <source>
        <dbReference type="ARBA" id="ARBA00023125"/>
    </source>
</evidence>
<dbReference type="PANTHER" id="PTHR30349">
    <property type="entry name" value="PHAGE INTEGRASE-RELATED"/>
    <property type="match status" value="1"/>
</dbReference>
<dbReference type="PROSITE" id="PS51898">
    <property type="entry name" value="TYR_RECOMBINASE"/>
    <property type="match status" value="1"/>
</dbReference>
<dbReference type="Pfam" id="PF00589">
    <property type="entry name" value="Phage_integrase"/>
    <property type="match status" value="1"/>
</dbReference>
<keyword evidence="1" id="KW-0229">DNA integration</keyword>
<dbReference type="InterPro" id="IPR050090">
    <property type="entry name" value="Tyrosine_recombinase_XerCD"/>
</dbReference>
<evidence type="ECO:0000256" key="1">
    <source>
        <dbReference type="ARBA" id="ARBA00022908"/>
    </source>
</evidence>
<gene>
    <name evidence="7" type="ORF">ABID26_007227</name>
</gene>
<evidence type="ECO:0000256" key="4">
    <source>
        <dbReference type="PROSITE-ProRule" id="PRU01248"/>
    </source>
</evidence>
<name>A0ABV2I4I3_9HYPH</name>
<feature type="domain" description="Core-binding (CB)" evidence="6">
    <location>
        <begin position="45"/>
        <end position="130"/>
    </location>
</feature>
<dbReference type="SUPFAM" id="SSF56349">
    <property type="entry name" value="DNA breaking-rejoining enzymes"/>
    <property type="match status" value="1"/>
</dbReference>
<keyword evidence="3" id="KW-0233">DNA recombination</keyword>
<dbReference type="InterPro" id="IPR002104">
    <property type="entry name" value="Integrase_catalytic"/>
</dbReference>
<dbReference type="InterPro" id="IPR004107">
    <property type="entry name" value="Integrase_SAM-like_N"/>
</dbReference>
<dbReference type="PROSITE" id="PS51900">
    <property type="entry name" value="CB"/>
    <property type="match status" value="1"/>
</dbReference>
<evidence type="ECO:0000313" key="8">
    <source>
        <dbReference type="Proteomes" id="UP001549036"/>
    </source>
</evidence>
<organism evidence="7 8">
    <name type="scientific">Mesorhizobium shonense</name>
    <dbReference type="NCBI Taxonomy" id="1209948"/>
    <lineage>
        <taxon>Bacteria</taxon>
        <taxon>Pseudomonadati</taxon>
        <taxon>Pseudomonadota</taxon>
        <taxon>Alphaproteobacteria</taxon>
        <taxon>Hyphomicrobiales</taxon>
        <taxon>Phyllobacteriaceae</taxon>
        <taxon>Mesorhizobium</taxon>
    </lineage>
</organism>
<dbReference type="RefSeq" id="WP_354418186.1">
    <property type="nucleotide sequence ID" value="NZ_JBEPLM010000031.1"/>
</dbReference>
<dbReference type="InterPro" id="IPR044068">
    <property type="entry name" value="CB"/>
</dbReference>
<accession>A0ABV2I4I3</accession>
<dbReference type="PANTHER" id="PTHR30349:SF90">
    <property type="entry name" value="TYROSINE RECOMBINASE XERD"/>
    <property type="match status" value="1"/>
</dbReference>
<sequence>MAELLPIAQARQNLRGAATAARRVIDIGRPWLKFLGWWREPTVMLSYQGQLDQYVVWMRDERGLTPSTVEQWGRMAGRFLLWCERSNRQLEDLKAEDIDNYIATQGAGRWGRVSIAHVTSALRDFLRYAAKEAWCSDRLAASISRPRLYQHESLPYAPDWSDVQKMLADVDTDRPRDIRDRAILLLLAVYGMRRGEVAALRLDQIDWAGRTLRLFRLKRRQAQIYPLVPSAAEALARYVDTVRPPSSCQEVFLRMKSPRRPLNVTSIYSIANRRFVALGIQAAHRGAHALRHACAVRLLAEGLTIKEIGDHLGHRQQVSTPR</sequence>
<dbReference type="EMBL" id="JBEPLM010000031">
    <property type="protein sequence ID" value="MET3597801.1"/>
    <property type="molecule type" value="Genomic_DNA"/>
</dbReference>
<dbReference type="InterPro" id="IPR010998">
    <property type="entry name" value="Integrase_recombinase_N"/>
</dbReference>